<sequence length="164" mass="17452">MSEDLDVTKKSDVNKSAPKSPPRGKENRDNFSVSTLTVPVTSAKPQKNNFSISSLAVSSVKTEKGQYDYVLTPPALPPTPYSGFVSPFHPPPFLGFPYGSSAYGICASTHSRSYSISSLTSASVKSAPNSRSNSGDSLISTSSVAESRVDVPRSPRHTNIKKSP</sequence>
<dbReference type="Proteomes" id="UP001634394">
    <property type="component" value="Unassembled WGS sequence"/>
</dbReference>
<proteinExistence type="predicted"/>
<keyword evidence="3" id="KW-1185">Reference proteome</keyword>
<evidence type="ECO:0000256" key="1">
    <source>
        <dbReference type="SAM" id="MobiDB-lite"/>
    </source>
</evidence>
<feature type="compositionally biased region" description="Basic residues" evidence="1">
    <location>
        <begin position="154"/>
        <end position="164"/>
    </location>
</feature>
<dbReference type="AlphaFoldDB" id="A0ABD3WV08"/>
<comment type="caution">
    <text evidence="2">The sequence shown here is derived from an EMBL/GenBank/DDBJ whole genome shotgun (WGS) entry which is preliminary data.</text>
</comment>
<organism evidence="2 3">
    <name type="scientific">Sinanodonta woodiana</name>
    <name type="common">Chinese pond mussel</name>
    <name type="synonym">Anodonta woodiana</name>
    <dbReference type="NCBI Taxonomy" id="1069815"/>
    <lineage>
        <taxon>Eukaryota</taxon>
        <taxon>Metazoa</taxon>
        <taxon>Spiralia</taxon>
        <taxon>Lophotrochozoa</taxon>
        <taxon>Mollusca</taxon>
        <taxon>Bivalvia</taxon>
        <taxon>Autobranchia</taxon>
        <taxon>Heteroconchia</taxon>
        <taxon>Palaeoheterodonta</taxon>
        <taxon>Unionida</taxon>
        <taxon>Unionoidea</taxon>
        <taxon>Unionidae</taxon>
        <taxon>Unioninae</taxon>
        <taxon>Sinanodonta</taxon>
    </lineage>
</organism>
<feature type="compositionally biased region" description="Polar residues" evidence="1">
    <location>
        <begin position="118"/>
        <end position="145"/>
    </location>
</feature>
<evidence type="ECO:0000313" key="2">
    <source>
        <dbReference type="EMBL" id="KAL3877365.1"/>
    </source>
</evidence>
<accession>A0ABD3WV08</accession>
<feature type="compositionally biased region" description="Basic and acidic residues" evidence="1">
    <location>
        <begin position="1"/>
        <end position="13"/>
    </location>
</feature>
<protein>
    <submittedName>
        <fullName evidence="2">Uncharacterized protein</fullName>
    </submittedName>
</protein>
<gene>
    <name evidence="2" type="ORF">ACJMK2_035087</name>
</gene>
<name>A0ABD3WV08_SINWO</name>
<feature type="region of interest" description="Disordered" evidence="1">
    <location>
        <begin position="1"/>
        <end position="33"/>
    </location>
</feature>
<evidence type="ECO:0000313" key="3">
    <source>
        <dbReference type="Proteomes" id="UP001634394"/>
    </source>
</evidence>
<feature type="region of interest" description="Disordered" evidence="1">
    <location>
        <begin position="118"/>
        <end position="164"/>
    </location>
</feature>
<reference evidence="2 3" key="1">
    <citation type="submission" date="2024-11" db="EMBL/GenBank/DDBJ databases">
        <title>Chromosome-level genome assembly of the freshwater bivalve Anodonta woodiana.</title>
        <authorList>
            <person name="Chen X."/>
        </authorList>
    </citation>
    <scope>NUCLEOTIDE SEQUENCE [LARGE SCALE GENOMIC DNA]</scope>
    <source>
        <strain evidence="2">MN2024</strain>
        <tissue evidence="2">Gills</tissue>
    </source>
</reference>
<dbReference type="EMBL" id="JBJQND010000005">
    <property type="protein sequence ID" value="KAL3877365.1"/>
    <property type="molecule type" value="Genomic_DNA"/>
</dbReference>